<reference evidence="2" key="1">
    <citation type="submission" date="2022-06" db="EMBL/GenBank/DDBJ databases">
        <title>Sneathiella actinostolidae sp. nov., isolated from a sea anemonein the Western Pacific Ocean.</title>
        <authorList>
            <person name="Wei M.J."/>
        </authorList>
    </citation>
    <scope>NUCLEOTIDE SEQUENCE</scope>
    <source>
        <strain evidence="2">PHK-P5</strain>
    </source>
</reference>
<proteinExistence type="predicted"/>
<protein>
    <submittedName>
        <fullName evidence="2">Uncharacterized protein</fullName>
    </submittedName>
</protein>
<evidence type="ECO:0000313" key="3">
    <source>
        <dbReference type="Proteomes" id="UP001056291"/>
    </source>
</evidence>
<gene>
    <name evidence="2" type="ORF">NBZ79_08545</name>
</gene>
<keyword evidence="3" id="KW-1185">Reference proteome</keyword>
<feature type="signal peptide" evidence="1">
    <location>
        <begin position="1"/>
        <end position="28"/>
    </location>
</feature>
<feature type="chain" id="PRO_5046292359" evidence="1">
    <location>
        <begin position="29"/>
        <end position="113"/>
    </location>
</feature>
<dbReference type="EMBL" id="CP098747">
    <property type="protein sequence ID" value="USG63026.1"/>
    <property type="molecule type" value="Genomic_DNA"/>
</dbReference>
<organism evidence="2 3">
    <name type="scientific">Sneathiella marina</name>
    <dbReference type="NCBI Taxonomy" id="2950108"/>
    <lineage>
        <taxon>Bacteria</taxon>
        <taxon>Pseudomonadati</taxon>
        <taxon>Pseudomonadota</taxon>
        <taxon>Alphaproteobacteria</taxon>
        <taxon>Sneathiellales</taxon>
        <taxon>Sneathiellaceae</taxon>
        <taxon>Sneathiella</taxon>
    </lineage>
</organism>
<dbReference type="RefSeq" id="WP_251937483.1">
    <property type="nucleotide sequence ID" value="NZ_CP098747.1"/>
</dbReference>
<evidence type="ECO:0000256" key="1">
    <source>
        <dbReference type="SAM" id="SignalP"/>
    </source>
</evidence>
<sequence>MKKRSHNTSYYYSILAFFVTILSFSTHANANTCSREFEREISELGIEKERIEKFSTVNIYSTGEGGGGTLRRVEGWVSFNDCKGNLIINLSEICTPQSNYTTNECSVAGVENY</sequence>
<accession>A0ABY4WEG3</accession>
<name>A0ABY4WEG3_9PROT</name>
<keyword evidence="1" id="KW-0732">Signal</keyword>
<dbReference type="Proteomes" id="UP001056291">
    <property type="component" value="Chromosome"/>
</dbReference>
<evidence type="ECO:0000313" key="2">
    <source>
        <dbReference type="EMBL" id="USG63026.1"/>
    </source>
</evidence>